<dbReference type="InterPro" id="IPR001810">
    <property type="entry name" value="F-box_dom"/>
</dbReference>
<dbReference type="PANTHER" id="PTHR15537:SF2">
    <property type="entry name" value="F-BOX ONLY PROTEIN 7"/>
    <property type="match status" value="1"/>
</dbReference>
<dbReference type="AlphaFoldDB" id="A0A8X6L3U5"/>
<evidence type="ECO:0000259" key="1">
    <source>
        <dbReference type="Pfam" id="PF00646"/>
    </source>
</evidence>
<dbReference type="EMBL" id="BMAO01004147">
    <property type="protein sequence ID" value="GFQ92763.1"/>
    <property type="molecule type" value="Genomic_DNA"/>
</dbReference>
<dbReference type="InterPro" id="IPR036047">
    <property type="entry name" value="F-box-like_dom_sf"/>
</dbReference>
<dbReference type="GO" id="GO:0019901">
    <property type="term" value="F:protein kinase binding"/>
    <property type="evidence" value="ECO:0007669"/>
    <property type="project" value="InterPro"/>
</dbReference>
<evidence type="ECO:0000313" key="3">
    <source>
        <dbReference type="Proteomes" id="UP000887116"/>
    </source>
</evidence>
<dbReference type="Proteomes" id="UP000887116">
    <property type="component" value="Unassembled WGS sequence"/>
</dbReference>
<dbReference type="OrthoDB" id="6412117at2759"/>
<gene>
    <name evidence="2" type="primary">FBXO7</name>
    <name evidence="2" type="ORF">TNCT_671451</name>
</gene>
<keyword evidence="3" id="KW-1185">Reference proteome</keyword>
<protein>
    <submittedName>
        <fullName evidence="2">F-box only protein 7</fullName>
    </submittedName>
</protein>
<comment type="caution">
    <text evidence="2">The sequence shown here is derived from an EMBL/GenBank/DDBJ whole genome shotgun (WGS) entry which is preliminary data.</text>
</comment>
<name>A0A8X6L3U5_TRICU</name>
<evidence type="ECO:0000313" key="2">
    <source>
        <dbReference type="EMBL" id="GFQ92763.1"/>
    </source>
</evidence>
<dbReference type="Pfam" id="PF00646">
    <property type="entry name" value="F-box"/>
    <property type="match status" value="1"/>
</dbReference>
<organism evidence="2 3">
    <name type="scientific">Trichonephila clavata</name>
    <name type="common">Joro spider</name>
    <name type="synonym">Nephila clavata</name>
    <dbReference type="NCBI Taxonomy" id="2740835"/>
    <lineage>
        <taxon>Eukaryota</taxon>
        <taxon>Metazoa</taxon>
        <taxon>Ecdysozoa</taxon>
        <taxon>Arthropoda</taxon>
        <taxon>Chelicerata</taxon>
        <taxon>Arachnida</taxon>
        <taxon>Araneae</taxon>
        <taxon>Araneomorphae</taxon>
        <taxon>Entelegynae</taxon>
        <taxon>Araneoidea</taxon>
        <taxon>Nephilidae</taxon>
        <taxon>Trichonephila</taxon>
    </lineage>
</organism>
<reference evidence="2" key="1">
    <citation type="submission" date="2020-07" db="EMBL/GenBank/DDBJ databases">
        <title>Multicomponent nature underlies the extraordinary mechanical properties of spider dragline silk.</title>
        <authorList>
            <person name="Kono N."/>
            <person name="Nakamura H."/>
            <person name="Mori M."/>
            <person name="Yoshida Y."/>
            <person name="Ohtoshi R."/>
            <person name="Malay A.D."/>
            <person name="Moran D.A.P."/>
            <person name="Tomita M."/>
            <person name="Numata K."/>
            <person name="Arakawa K."/>
        </authorList>
    </citation>
    <scope>NUCLEOTIDE SEQUENCE</scope>
</reference>
<dbReference type="PANTHER" id="PTHR15537">
    <property type="entry name" value="F-BOX ONLY PROTEIN 7"/>
    <property type="match status" value="1"/>
</dbReference>
<accession>A0A8X6L3U5</accession>
<dbReference type="Gene3D" id="1.20.1280.50">
    <property type="match status" value="1"/>
</dbReference>
<sequence>MTEDEVVSQEDEFPKGFLQLFSCVKIENCTDGLIILLHSYLLETGFVSKDVQSDVYKCMPENWKSSGIFKIQYFHVNIPETFCWVTWIPLYDNLAVHGTFENQEQEDIVYIKLKTNLYVNTKGDLTDPHFLCNIEELSRVFKDGFCYTLLALLEGNVNHKPSFGFSGLIDELKLLILKLLPIESVVSLSCVNKDFYNQTNSPYLWKLMYIRDYGQGDLDSVNEEDWKEMYKVEYLKRKNRQRFRPLPMYNPCHFPHIFPVGPNVDVDLRLDMDPALQQAFPLMRSRFRPTNWFFPGGYQFIRRFW</sequence>
<dbReference type="GO" id="GO:1903599">
    <property type="term" value="P:positive regulation of autophagy of mitochondrion"/>
    <property type="evidence" value="ECO:0007669"/>
    <property type="project" value="TreeGrafter"/>
</dbReference>
<proteinExistence type="predicted"/>
<feature type="domain" description="F-box" evidence="1">
    <location>
        <begin position="166"/>
        <end position="206"/>
    </location>
</feature>
<dbReference type="SUPFAM" id="SSF81383">
    <property type="entry name" value="F-box domain"/>
    <property type="match status" value="1"/>
</dbReference>
<dbReference type="InterPro" id="IPR047118">
    <property type="entry name" value="Fbxo7"/>
</dbReference>
<dbReference type="Gene3D" id="3.40.1000.30">
    <property type="match status" value="1"/>
</dbReference>